<protein>
    <submittedName>
        <fullName evidence="1">Uncharacterized protein</fullName>
    </submittedName>
</protein>
<dbReference type="STRING" id="906689.A0A2I0XI25"/>
<evidence type="ECO:0000313" key="2">
    <source>
        <dbReference type="Proteomes" id="UP000233837"/>
    </source>
</evidence>
<dbReference type="AlphaFoldDB" id="A0A2I0XI25"/>
<name>A0A2I0XI25_9ASPA</name>
<reference evidence="1 2" key="1">
    <citation type="journal article" date="2016" name="Sci. Rep.">
        <title>The Dendrobium catenatum Lindl. genome sequence provides insights into polysaccharide synthase, floral development and adaptive evolution.</title>
        <authorList>
            <person name="Zhang G.Q."/>
            <person name="Xu Q."/>
            <person name="Bian C."/>
            <person name="Tsai W.C."/>
            <person name="Yeh C.M."/>
            <person name="Liu K.W."/>
            <person name="Yoshida K."/>
            <person name="Zhang L.S."/>
            <person name="Chang S.B."/>
            <person name="Chen F."/>
            <person name="Shi Y."/>
            <person name="Su Y.Y."/>
            <person name="Zhang Y.Q."/>
            <person name="Chen L.J."/>
            <person name="Yin Y."/>
            <person name="Lin M."/>
            <person name="Huang H."/>
            <person name="Deng H."/>
            <person name="Wang Z.W."/>
            <person name="Zhu S.L."/>
            <person name="Zhao X."/>
            <person name="Deng C."/>
            <person name="Niu S.C."/>
            <person name="Huang J."/>
            <person name="Wang M."/>
            <person name="Liu G.H."/>
            <person name="Yang H.J."/>
            <person name="Xiao X.J."/>
            <person name="Hsiao Y.Y."/>
            <person name="Wu W.L."/>
            <person name="Chen Y.Y."/>
            <person name="Mitsuda N."/>
            <person name="Ohme-Takagi M."/>
            <person name="Luo Y.B."/>
            <person name="Van de Peer Y."/>
            <person name="Liu Z.J."/>
        </authorList>
    </citation>
    <scope>NUCLEOTIDE SEQUENCE [LARGE SCALE GENOMIC DNA]</scope>
    <source>
        <tissue evidence="1">The whole plant</tissue>
    </source>
</reference>
<evidence type="ECO:0000313" key="1">
    <source>
        <dbReference type="EMBL" id="PKU87534.1"/>
    </source>
</evidence>
<accession>A0A2I0XI25</accession>
<sequence>MMILHTRLEITTRKREPRIFVVGKVAGDEWLGGRPTRSQGEIQGAYQIKVTTTALALLLSSRHEELVKVNVNGHLIKSNAGITTRSKAKLAPDQWTIIPLHAKIFSLLSDALVETQEQILDDDSGSDEDSDWEEVLDNNGCGLQDLLYQSNVPSKRNASVEHLNAMAKVFNELVTHFDLYIFKSDGDNSEEELVKDDPLNEVCTENAFYLENGFP</sequence>
<organism evidence="1 2">
    <name type="scientific">Dendrobium catenatum</name>
    <dbReference type="NCBI Taxonomy" id="906689"/>
    <lineage>
        <taxon>Eukaryota</taxon>
        <taxon>Viridiplantae</taxon>
        <taxon>Streptophyta</taxon>
        <taxon>Embryophyta</taxon>
        <taxon>Tracheophyta</taxon>
        <taxon>Spermatophyta</taxon>
        <taxon>Magnoliopsida</taxon>
        <taxon>Liliopsida</taxon>
        <taxon>Asparagales</taxon>
        <taxon>Orchidaceae</taxon>
        <taxon>Epidendroideae</taxon>
        <taxon>Malaxideae</taxon>
        <taxon>Dendrobiinae</taxon>
        <taxon>Dendrobium</taxon>
    </lineage>
</organism>
<gene>
    <name evidence="1" type="ORF">MA16_Dca018065</name>
</gene>
<proteinExistence type="predicted"/>
<dbReference type="EMBL" id="KZ501872">
    <property type="protein sequence ID" value="PKU87534.1"/>
    <property type="molecule type" value="Genomic_DNA"/>
</dbReference>
<reference evidence="1 2" key="2">
    <citation type="journal article" date="2017" name="Nature">
        <title>The Apostasia genome and the evolution of orchids.</title>
        <authorList>
            <person name="Zhang G.Q."/>
            <person name="Liu K.W."/>
            <person name="Li Z."/>
            <person name="Lohaus R."/>
            <person name="Hsiao Y.Y."/>
            <person name="Niu S.C."/>
            <person name="Wang J.Y."/>
            <person name="Lin Y.C."/>
            <person name="Xu Q."/>
            <person name="Chen L.J."/>
            <person name="Yoshida K."/>
            <person name="Fujiwara S."/>
            <person name="Wang Z.W."/>
            <person name="Zhang Y.Q."/>
            <person name="Mitsuda N."/>
            <person name="Wang M."/>
            <person name="Liu G.H."/>
            <person name="Pecoraro L."/>
            <person name="Huang H.X."/>
            <person name="Xiao X.J."/>
            <person name="Lin M."/>
            <person name="Wu X.Y."/>
            <person name="Wu W.L."/>
            <person name="Chen Y.Y."/>
            <person name="Chang S.B."/>
            <person name="Sakamoto S."/>
            <person name="Ohme-Takagi M."/>
            <person name="Yagi M."/>
            <person name="Zeng S.J."/>
            <person name="Shen C.Y."/>
            <person name="Yeh C.M."/>
            <person name="Luo Y.B."/>
            <person name="Tsai W.C."/>
            <person name="Van de Peer Y."/>
            <person name="Liu Z.J."/>
        </authorList>
    </citation>
    <scope>NUCLEOTIDE SEQUENCE [LARGE SCALE GENOMIC DNA]</scope>
    <source>
        <tissue evidence="1">The whole plant</tissue>
    </source>
</reference>
<keyword evidence="2" id="KW-1185">Reference proteome</keyword>
<dbReference type="Proteomes" id="UP000233837">
    <property type="component" value="Unassembled WGS sequence"/>
</dbReference>